<accession>A0ABD3D0G7</accession>
<dbReference type="Proteomes" id="UP001632038">
    <property type="component" value="Unassembled WGS sequence"/>
</dbReference>
<keyword evidence="3" id="KW-1185">Reference proteome</keyword>
<comment type="caution">
    <text evidence="2">The sequence shown here is derived from an EMBL/GenBank/DDBJ whole genome shotgun (WGS) entry which is preliminary data.</text>
</comment>
<dbReference type="Pfam" id="PF07734">
    <property type="entry name" value="FBA_1"/>
    <property type="match status" value="1"/>
</dbReference>
<dbReference type="NCBIfam" id="TIGR01640">
    <property type="entry name" value="F_box_assoc_1"/>
    <property type="match status" value="2"/>
</dbReference>
<dbReference type="InterPro" id="IPR013187">
    <property type="entry name" value="F-box-assoc_dom_typ3"/>
</dbReference>
<evidence type="ECO:0000313" key="2">
    <source>
        <dbReference type="EMBL" id="KAL3635753.1"/>
    </source>
</evidence>
<dbReference type="Gene3D" id="1.20.1280.50">
    <property type="match status" value="1"/>
</dbReference>
<organism evidence="2 3">
    <name type="scientific">Castilleja foliolosa</name>
    <dbReference type="NCBI Taxonomy" id="1961234"/>
    <lineage>
        <taxon>Eukaryota</taxon>
        <taxon>Viridiplantae</taxon>
        <taxon>Streptophyta</taxon>
        <taxon>Embryophyta</taxon>
        <taxon>Tracheophyta</taxon>
        <taxon>Spermatophyta</taxon>
        <taxon>Magnoliopsida</taxon>
        <taxon>eudicotyledons</taxon>
        <taxon>Gunneridae</taxon>
        <taxon>Pentapetalae</taxon>
        <taxon>asterids</taxon>
        <taxon>lamiids</taxon>
        <taxon>Lamiales</taxon>
        <taxon>Orobanchaceae</taxon>
        <taxon>Pedicularideae</taxon>
        <taxon>Castillejinae</taxon>
        <taxon>Castilleja</taxon>
    </lineage>
</organism>
<dbReference type="EMBL" id="JAVIJP010000027">
    <property type="protein sequence ID" value="KAL3635753.1"/>
    <property type="molecule type" value="Genomic_DNA"/>
</dbReference>
<name>A0ABD3D0G7_9LAMI</name>
<dbReference type="PANTHER" id="PTHR31672:SF13">
    <property type="entry name" value="F-BOX PROTEIN CPR30-LIKE"/>
    <property type="match status" value="1"/>
</dbReference>
<reference evidence="3" key="1">
    <citation type="journal article" date="2024" name="IScience">
        <title>Strigolactones Initiate the Formation of Haustorium-like Structures in Castilleja.</title>
        <authorList>
            <person name="Buerger M."/>
            <person name="Peterson D."/>
            <person name="Chory J."/>
        </authorList>
    </citation>
    <scope>NUCLEOTIDE SEQUENCE [LARGE SCALE GENOMIC DNA]</scope>
</reference>
<dbReference type="PANTHER" id="PTHR31672">
    <property type="entry name" value="BNACNNG10540D PROTEIN"/>
    <property type="match status" value="1"/>
</dbReference>
<gene>
    <name evidence="2" type="ORF">CASFOL_020300</name>
</gene>
<dbReference type="SMART" id="SM00256">
    <property type="entry name" value="FBOX"/>
    <property type="match status" value="1"/>
</dbReference>
<feature type="domain" description="F-box" evidence="1">
    <location>
        <begin position="1"/>
        <end position="53"/>
    </location>
</feature>
<dbReference type="CDD" id="cd22157">
    <property type="entry name" value="F-box_AtFBW1-like"/>
    <property type="match status" value="1"/>
</dbReference>
<sequence length="871" mass="100152">MSDIPLDVYREILLRLPAVYLFRFRAVSKRWRELIDDPCFVKAHINNNQFSSNCNTIIIRNRAGPPFCPLYYFDLAALNLTNGPQTIPAVPLNPTPSELSRLPCLPVAACNGLILITPEFRNRIIPESRGKREICCDPEGTWEIWNPLTHERLMLPQLKFNSQLVGFGFGYDYVADDYKVVWIDYDCDNVNDKSMSQTHVYSLKSDSWRTIGNCPFNYWGRSIPFRALSEIRNIQQGVFLKGALHWVSNYEIIVFDVGTENYCQLALPPSQTRMRKKSMHLDALDGCLFLSYSIDECPMDQFLEPRLDKKSDFVWVHFDVWVMSDYGSQDSWIKLFELRGVDVMYTYGVLRPVAYMKNKNGVLLQRNSGGLFWFDVWSNSLKEVTIHGIPKVFGNYSAQIFVGSLFRLYDSCGRVAASKGRMMKREMTMQMDDTKLTFCVRDFVKNDHSPQHDRCYSSLYRYNSQSEVPAASFVSDAHTNKQLSSNTSNIIIRNSTGPPFHPLYSFDFDDLKFANGLQEIAVTPLNFTPSGLSLIQAFPVSACNGLILVAGKSLEIWNPSTHERLKLLRGKCNPHRKGEAFGLGYDYTTDDYKVVVIHDHRLHRRRHGRDNFACQTHVYSLSSDSWRNAENCPWRGPRGPGVFLSGALHWTMFNAPHGMDTIIVFDLATENYRQLRVPPLRERDTLNVKKNRYLNLDVLDGCLVVSDFAKTDRISGELEHYDVWVLKDYGDKDSWVKLFSLEDEECRSYHIINLRPVAFMKEKTQILLQDDGLSWGCSQDYRSGFLMFDVESNSMKRVGIHGLTGILYAQFIPRTIFCLHDNCGVNGRATKRRRRRLGKRTSNTKMWDTTLNFCVRDAKDWFSCSHGGGED</sequence>
<dbReference type="Pfam" id="PF08268">
    <property type="entry name" value="FBA_3"/>
    <property type="match status" value="1"/>
</dbReference>
<dbReference type="InterPro" id="IPR036047">
    <property type="entry name" value="F-box-like_dom_sf"/>
</dbReference>
<protein>
    <recommendedName>
        <fullName evidence="1">F-box domain-containing protein</fullName>
    </recommendedName>
</protein>
<dbReference type="InterPro" id="IPR017451">
    <property type="entry name" value="F-box-assoc_interact_dom"/>
</dbReference>
<dbReference type="InterPro" id="IPR006527">
    <property type="entry name" value="F-box-assoc_dom_typ1"/>
</dbReference>
<dbReference type="Pfam" id="PF00646">
    <property type="entry name" value="F-box"/>
    <property type="match status" value="1"/>
</dbReference>
<dbReference type="InterPro" id="IPR050796">
    <property type="entry name" value="SCF_F-box_component"/>
</dbReference>
<dbReference type="InterPro" id="IPR001810">
    <property type="entry name" value="F-box_dom"/>
</dbReference>
<dbReference type="PROSITE" id="PS50181">
    <property type="entry name" value="FBOX"/>
    <property type="match status" value="1"/>
</dbReference>
<proteinExistence type="predicted"/>
<dbReference type="SUPFAM" id="SSF81383">
    <property type="entry name" value="F-box domain"/>
    <property type="match status" value="1"/>
</dbReference>
<evidence type="ECO:0000313" key="3">
    <source>
        <dbReference type="Proteomes" id="UP001632038"/>
    </source>
</evidence>
<dbReference type="AlphaFoldDB" id="A0ABD3D0G7"/>
<evidence type="ECO:0000259" key="1">
    <source>
        <dbReference type="PROSITE" id="PS50181"/>
    </source>
</evidence>